<comment type="caution">
    <text evidence="8">The sequence shown here is derived from an EMBL/GenBank/DDBJ whole genome shotgun (WGS) entry which is preliminary data.</text>
</comment>
<dbReference type="Gene3D" id="2.10.109.10">
    <property type="entry name" value="Umud Fragment, subunit A"/>
    <property type="match status" value="1"/>
</dbReference>
<feature type="active site" evidence="5">
    <location>
        <position position="54"/>
    </location>
</feature>
<dbReference type="EC" id="3.4.21.89" evidence="6"/>
<evidence type="ECO:0000259" key="7">
    <source>
        <dbReference type="Pfam" id="PF10502"/>
    </source>
</evidence>
<dbReference type="CDD" id="cd06530">
    <property type="entry name" value="S26_SPase_I"/>
    <property type="match status" value="1"/>
</dbReference>
<dbReference type="NCBIfam" id="TIGR02227">
    <property type="entry name" value="sigpep_I_bact"/>
    <property type="match status" value="1"/>
</dbReference>
<dbReference type="Proteomes" id="UP000824249">
    <property type="component" value="Unassembled WGS sequence"/>
</dbReference>
<evidence type="ECO:0000256" key="3">
    <source>
        <dbReference type="ARBA" id="ARBA00022670"/>
    </source>
</evidence>
<sequence>MQNNPYPDLIAAWRDPRRELRSTVRVLAIVAAVVLCFTILFTQIFIGVQVVGSSMEPTLYGGDYLFVDTTVGIRRGDIVVVETDMHGGAGETSSYEWIIKRVLGLPGDTLYAQGGVLYRRQAGEAEFSVVEEPYLDAEEPWTVRSSFPEITVPAGEVYLLGDHRNVSEDSRSIGPQPIAQVVGVVTGWSLAAKDFFTGIFGQFARNP</sequence>
<dbReference type="GO" id="GO:0006465">
    <property type="term" value="P:signal peptide processing"/>
    <property type="evidence" value="ECO:0007669"/>
    <property type="project" value="InterPro"/>
</dbReference>
<protein>
    <recommendedName>
        <fullName evidence="6">Signal peptidase I</fullName>
        <ecNumber evidence="6">3.4.21.89</ecNumber>
    </recommendedName>
</protein>
<keyword evidence="6" id="KW-1133">Transmembrane helix</keyword>
<dbReference type="GO" id="GO:0005886">
    <property type="term" value="C:plasma membrane"/>
    <property type="evidence" value="ECO:0007669"/>
    <property type="project" value="UniProtKB-SubCell"/>
</dbReference>
<evidence type="ECO:0000256" key="6">
    <source>
        <dbReference type="RuleBase" id="RU362042"/>
    </source>
</evidence>
<accession>A0A9D1VUS7</accession>
<evidence type="ECO:0000256" key="5">
    <source>
        <dbReference type="PIRSR" id="PIRSR600223-1"/>
    </source>
</evidence>
<keyword evidence="4 6" id="KW-0378">Hydrolase</keyword>
<dbReference type="EMBL" id="DXFD01000101">
    <property type="protein sequence ID" value="HIX47376.1"/>
    <property type="molecule type" value="Genomic_DNA"/>
</dbReference>
<name>A0A9D1VUS7_9FIRM</name>
<evidence type="ECO:0000256" key="4">
    <source>
        <dbReference type="ARBA" id="ARBA00022801"/>
    </source>
</evidence>
<dbReference type="InterPro" id="IPR036286">
    <property type="entry name" value="LexA/Signal_pep-like_sf"/>
</dbReference>
<dbReference type="SUPFAM" id="SSF51306">
    <property type="entry name" value="LexA/Signal peptidase"/>
    <property type="match status" value="1"/>
</dbReference>
<dbReference type="PANTHER" id="PTHR43390:SF1">
    <property type="entry name" value="CHLOROPLAST PROCESSING PEPTIDASE"/>
    <property type="match status" value="1"/>
</dbReference>
<evidence type="ECO:0000313" key="8">
    <source>
        <dbReference type="EMBL" id="HIX47376.1"/>
    </source>
</evidence>
<dbReference type="InterPro" id="IPR000223">
    <property type="entry name" value="Pept_S26A_signal_pept_1"/>
</dbReference>
<dbReference type="InterPro" id="IPR019756">
    <property type="entry name" value="Pept_S26A_signal_pept_1_Ser-AS"/>
</dbReference>
<dbReference type="PROSITE" id="PS00501">
    <property type="entry name" value="SPASE_I_1"/>
    <property type="match status" value="1"/>
</dbReference>
<comment type="catalytic activity">
    <reaction evidence="6">
        <text>Cleavage of hydrophobic, N-terminal signal or leader sequences from secreted and periplasmic proteins.</text>
        <dbReference type="EC" id="3.4.21.89"/>
    </reaction>
</comment>
<reference evidence="8" key="2">
    <citation type="submission" date="2021-04" db="EMBL/GenBank/DDBJ databases">
        <authorList>
            <person name="Gilroy R."/>
        </authorList>
    </citation>
    <scope>NUCLEOTIDE SEQUENCE</scope>
    <source>
        <strain evidence="8">26628</strain>
    </source>
</reference>
<comment type="similarity">
    <text evidence="2 6">Belongs to the peptidase S26 family.</text>
</comment>
<reference evidence="8" key="1">
    <citation type="journal article" date="2021" name="PeerJ">
        <title>Extensive microbial diversity within the chicken gut microbiome revealed by metagenomics and culture.</title>
        <authorList>
            <person name="Gilroy R."/>
            <person name="Ravi A."/>
            <person name="Getino M."/>
            <person name="Pursley I."/>
            <person name="Horton D.L."/>
            <person name="Alikhan N.F."/>
            <person name="Baker D."/>
            <person name="Gharbi K."/>
            <person name="Hall N."/>
            <person name="Watson M."/>
            <person name="Adriaenssens E.M."/>
            <person name="Foster-Nyarko E."/>
            <person name="Jarju S."/>
            <person name="Secka A."/>
            <person name="Antonio M."/>
            <person name="Oren A."/>
            <person name="Chaudhuri R.R."/>
            <person name="La Ragione R."/>
            <person name="Hildebrand F."/>
            <person name="Pallen M.J."/>
        </authorList>
    </citation>
    <scope>NUCLEOTIDE SEQUENCE</scope>
    <source>
        <strain evidence="8">26628</strain>
    </source>
</reference>
<feature type="domain" description="Peptidase S26" evidence="7">
    <location>
        <begin position="26"/>
        <end position="185"/>
    </location>
</feature>
<dbReference type="InterPro" id="IPR019533">
    <property type="entry name" value="Peptidase_S26"/>
</dbReference>
<keyword evidence="6" id="KW-0812">Transmembrane</keyword>
<dbReference type="GO" id="GO:0004252">
    <property type="term" value="F:serine-type endopeptidase activity"/>
    <property type="evidence" value="ECO:0007669"/>
    <property type="project" value="InterPro"/>
</dbReference>
<dbReference type="Pfam" id="PF10502">
    <property type="entry name" value="Peptidase_S26"/>
    <property type="match status" value="1"/>
</dbReference>
<gene>
    <name evidence="8" type="primary">lepB</name>
    <name evidence="8" type="ORF">H9737_06785</name>
</gene>
<organism evidence="8 9">
    <name type="scientific">Candidatus Borkfalkia faecigallinarum</name>
    <dbReference type="NCBI Taxonomy" id="2838509"/>
    <lineage>
        <taxon>Bacteria</taxon>
        <taxon>Bacillati</taxon>
        <taxon>Bacillota</taxon>
        <taxon>Clostridia</taxon>
        <taxon>Christensenellales</taxon>
        <taxon>Christensenellaceae</taxon>
        <taxon>Candidatus Borkfalkia</taxon>
    </lineage>
</organism>
<dbReference type="PRINTS" id="PR00727">
    <property type="entry name" value="LEADERPTASE"/>
</dbReference>
<evidence type="ECO:0000256" key="1">
    <source>
        <dbReference type="ARBA" id="ARBA00004401"/>
    </source>
</evidence>
<dbReference type="GO" id="GO:0009003">
    <property type="term" value="F:signal peptidase activity"/>
    <property type="evidence" value="ECO:0007669"/>
    <property type="project" value="UniProtKB-EC"/>
</dbReference>
<evidence type="ECO:0000313" key="9">
    <source>
        <dbReference type="Proteomes" id="UP000824249"/>
    </source>
</evidence>
<feature type="active site" evidence="5">
    <location>
        <position position="100"/>
    </location>
</feature>
<comment type="subcellular location">
    <subcellularLocation>
        <location evidence="1">Cell membrane</location>
        <topology evidence="1">Single-pass type II membrane protein</topology>
    </subcellularLocation>
    <subcellularLocation>
        <location evidence="6">Membrane</location>
        <topology evidence="6">Single-pass type II membrane protein</topology>
    </subcellularLocation>
</comment>
<dbReference type="AlphaFoldDB" id="A0A9D1VUS7"/>
<keyword evidence="6" id="KW-0472">Membrane</keyword>
<proteinExistence type="inferred from homology"/>
<keyword evidence="3 6" id="KW-0645">Protease</keyword>
<evidence type="ECO:0000256" key="2">
    <source>
        <dbReference type="ARBA" id="ARBA00009370"/>
    </source>
</evidence>
<dbReference type="PANTHER" id="PTHR43390">
    <property type="entry name" value="SIGNAL PEPTIDASE I"/>
    <property type="match status" value="1"/>
</dbReference>
<feature type="transmembrane region" description="Helical" evidence="6">
    <location>
        <begin position="24"/>
        <end position="46"/>
    </location>
</feature>